<evidence type="ECO:0000256" key="23">
    <source>
        <dbReference type="RuleBase" id="RU369120"/>
    </source>
</evidence>
<organism evidence="24 25">
    <name type="scientific">Cladonia borealis</name>
    <dbReference type="NCBI Taxonomy" id="184061"/>
    <lineage>
        <taxon>Eukaryota</taxon>
        <taxon>Fungi</taxon>
        <taxon>Dikarya</taxon>
        <taxon>Ascomycota</taxon>
        <taxon>Pezizomycotina</taxon>
        <taxon>Lecanoromycetes</taxon>
        <taxon>OSLEUM clade</taxon>
        <taxon>Lecanoromycetidae</taxon>
        <taxon>Lecanorales</taxon>
        <taxon>Lecanorineae</taxon>
        <taxon>Cladoniaceae</taxon>
        <taxon>Cladonia</taxon>
    </lineage>
</organism>
<feature type="transmembrane region" description="Helical" evidence="23">
    <location>
        <begin position="45"/>
        <end position="63"/>
    </location>
</feature>
<dbReference type="GO" id="GO:0005789">
    <property type="term" value="C:endoplasmic reticulum membrane"/>
    <property type="evidence" value="ECO:0007669"/>
    <property type="project" value="UniProtKB-SubCell"/>
</dbReference>
<dbReference type="Gene3D" id="1.20.120.1630">
    <property type="match status" value="1"/>
</dbReference>
<evidence type="ECO:0000256" key="11">
    <source>
        <dbReference type="ARBA" id="ARBA00022989"/>
    </source>
</evidence>
<dbReference type="PROSITE" id="PS01018">
    <property type="entry name" value="STEROL_REDUCT_2"/>
    <property type="match status" value="1"/>
</dbReference>
<feature type="transmembrane region" description="Helical" evidence="23">
    <location>
        <begin position="146"/>
        <end position="167"/>
    </location>
</feature>
<dbReference type="AlphaFoldDB" id="A0AA39V6K9"/>
<evidence type="ECO:0000256" key="8">
    <source>
        <dbReference type="ARBA" id="ARBA00022824"/>
    </source>
</evidence>
<dbReference type="PROSITE" id="PS01017">
    <property type="entry name" value="STEROL_REDUCT_1"/>
    <property type="match status" value="1"/>
</dbReference>
<evidence type="ECO:0000256" key="9">
    <source>
        <dbReference type="ARBA" id="ARBA00022857"/>
    </source>
</evidence>
<dbReference type="InterPro" id="IPR018083">
    <property type="entry name" value="Sterol_reductase_CS"/>
</dbReference>
<dbReference type="FunFam" id="1.20.120.1630:FF:000004">
    <property type="entry name" value="7-dehydrocholesterol reductase"/>
    <property type="match status" value="1"/>
</dbReference>
<proteinExistence type="inferred from homology"/>
<comment type="subcellular location">
    <subcellularLocation>
        <location evidence="1">Endoplasmic reticulum membrane</location>
        <topology evidence="1">Multi-pass membrane protein</topology>
    </subcellularLocation>
</comment>
<keyword evidence="8" id="KW-0256">Endoplasmic reticulum</keyword>
<feature type="transmembrane region" description="Helical" evidence="23">
    <location>
        <begin position="115"/>
        <end position="134"/>
    </location>
</feature>
<evidence type="ECO:0000313" key="24">
    <source>
        <dbReference type="EMBL" id="KAK0514409.1"/>
    </source>
</evidence>
<evidence type="ECO:0000256" key="6">
    <source>
        <dbReference type="ARBA" id="ARBA00022692"/>
    </source>
</evidence>
<comment type="pathway">
    <text evidence="2">Steroid biosynthesis; cholesterol biosynthesis.</text>
</comment>
<evidence type="ECO:0000256" key="16">
    <source>
        <dbReference type="ARBA" id="ARBA00023166"/>
    </source>
</evidence>
<dbReference type="EMBL" id="JAFEKC020000005">
    <property type="protein sequence ID" value="KAK0514409.1"/>
    <property type="molecule type" value="Genomic_DNA"/>
</dbReference>
<evidence type="ECO:0000256" key="17">
    <source>
        <dbReference type="ARBA" id="ARBA00023221"/>
    </source>
</evidence>
<dbReference type="PANTHER" id="PTHR21257">
    <property type="entry name" value="DELTA(14)-STEROL REDUCTASE"/>
    <property type="match status" value="1"/>
</dbReference>
<evidence type="ECO:0000256" key="4">
    <source>
        <dbReference type="ARBA" id="ARBA00022516"/>
    </source>
</evidence>
<feature type="transmembrane region" description="Helical" evidence="23">
    <location>
        <begin position="75"/>
        <end position="95"/>
    </location>
</feature>
<evidence type="ECO:0000256" key="19">
    <source>
        <dbReference type="ARBA" id="ARBA00039984"/>
    </source>
</evidence>
<dbReference type="Proteomes" id="UP001166286">
    <property type="component" value="Unassembled WGS sequence"/>
</dbReference>
<evidence type="ECO:0000256" key="7">
    <source>
        <dbReference type="ARBA" id="ARBA00022778"/>
    </source>
</evidence>
<keyword evidence="25" id="KW-1185">Reference proteome</keyword>
<feature type="transmembrane region" description="Helical" evidence="23">
    <location>
        <begin position="16"/>
        <end position="39"/>
    </location>
</feature>
<comment type="similarity">
    <text evidence="3 23">Belongs to the ERG4/ERG24 family.</text>
</comment>
<evidence type="ECO:0000256" key="5">
    <source>
        <dbReference type="ARBA" id="ARBA00022548"/>
    </source>
</evidence>
<keyword evidence="15 23" id="KW-0472">Membrane</keyword>
<dbReference type="EC" id="1.3.1.21" evidence="18"/>
<keyword evidence="16 23" id="KW-1207">Sterol metabolism</keyword>
<dbReference type="Pfam" id="PF01222">
    <property type="entry name" value="ERG4_ERG24"/>
    <property type="match status" value="1"/>
</dbReference>
<dbReference type="GO" id="GO:0006695">
    <property type="term" value="P:cholesterol biosynthetic process"/>
    <property type="evidence" value="ECO:0007669"/>
    <property type="project" value="UniProtKB-KW"/>
</dbReference>
<accession>A0AA39V6K9</accession>
<evidence type="ECO:0000313" key="25">
    <source>
        <dbReference type="Proteomes" id="UP001166286"/>
    </source>
</evidence>
<evidence type="ECO:0000256" key="14">
    <source>
        <dbReference type="ARBA" id="ARBA00023098"/>
    </source>
</evidence>
<dbReference type="InterPro" id="IPR001171">
    <property type="entry name" value="ERG24_DHCR-like"/>
</dbReference>
<keyword evidence="9" id="KW-0521">NADP</keyword>
<evidence type="ECO:0000256" key="1">
    <source>
        <dbReference type="ARBA" id="ARBA00004477"/>
    </source>
</evidence>
<reference evidence="24" key="1">
    <citation type="submission" date="2023-03" db="EMBL/GenBank/DDBJ databases">
        <title>Complete genome of Cladonia borealis.</title>
        <authorList>
            <person name="Park H."/>
        </authorList>
    </citation>
    <scope>NUCLEOTIDE SEQUENCE</scope>
    <source>
        <strain evidence="24">ANT050790</strain>
    </source>
</reference>
<keyword evidence="4 23" id="KW-0444">Lipid biosynthesis</keyword>
<evidence type="ECO:0000256" key="15">
    <source>
        <dbReference type="ARBA" id="ARBA00023136"/>
    </source>
</evidence>
<evidence type="ECO:0000256" key="3">
    <source>
        <dbReference type="ARBA" id="ARBA00005402"/>
    </source>
</evidence>
<name>A0AA39V6K9_9LECA</name>
<comment type="catalytic activity">
    <reaction evidence="21">
        <text>cholesterol + NADP(+) = 7-dehydrocholesterol + NADPH + H(+)</text>
        <dbReference type="Rhea" id="RHEA:23984"/>
        <dbReference type="ChEBI" id="CHEBI:15378"/>
        <dbReference type="ChEBI" id="CHEBI:16113"/>
        <dbReference type="ChEBI" id="CHEBI:17759"/>
        <dbReference type="ChEBI" id="CHEBI:57783"/>
        <dbReference type="ChEBI" id="CHEBI:58349"/>
        <dbReference type="EC" id="1.3.1.21"/>
    </reaction>
    <physiologicalReaction direction="right-to-left" evidence="21">
        <dbReference type="Rhea" id="RHEA:23986"/>
    </physiologicalReaction>
</comment>
<keyword evidence="10 23" id="KW-0752">Steroid biosynthesis</keyword>
<evidence type="ECO:0000256" key="10">
    <source>
        <dbReference type="ARBA" id="ARBA00022955"/>
    </source>
</evidence>
<feature type="transmembrane region" description="Helical" evidence="23">
    <location>
        <begin position="393"/>
        <end position="411"/>
    </location>
</feature>
<comment type="catalytic activity">
    <reaction evidence="22">
        <text>7-dehydrodesmosterol + NADPH + H(+) = desmosterol + NADP(+)</text>
        <dbReference type="Rhea" id="RHEA:46740"/>
        <dbReference type="ChEBI" id="CHEBI:15378"/>
        <dbReference type="ChEBI" id="CHEBI:17737"/>
        <dbReference type="ChEBI" id="CHEBI:27910"/>
        <dbReference type="ChEBI" id="CHEBI:57783"/>
        <dbReference type="ChEBI" id="CHEBI:58349"/>
    </reaction>
    <physiologicalReaction direction="left-to-right" evidence="22">
        <dbReference type="Rhea" id="RHEA:46741"/>
    </physiologicalReaction>
</comment>
<evidence type="ECO:0000256" key="2">
    <source>
        <dbReference type="ARBA" id="ARBA00004770"/>
    </source>
</evidence>
<dbReference type="GO" id="GO:0047598">
    <property type="term" value="F:7-dehydrocholesterol reductase activity"/>
    <property type="evidence" value="ECO:0007669"/>
    <property type="project" value="UniProtKB-EC"/>
</dbReference>
<evidence type="ECO:0000256" key="21">
    <source>
        <dbReference type="ARBA" id="ARBA00047795"/>
    </source>
</evidence>
<gene>
    <name evidence="24" type="ORF">JMJ35_003026</name>
</gene>
<evidence type="ECO:0000256" key="18">
    <source>
        <dbReference type="ARBA" id="ARBA00038851"/>
    </source>
</evidence>
<keyword evidence="14 23" id="KW-0443">Lipid metabolism</keyword>
<keyword evidence="12 23" id="KW-0560">Oxidoreductase</keyword>
<keyword evidence="7" id="KW-0152">Cholesterol biosynthesis</keyword>
<keyword evidence="5" id="KW-0153">Cholesterol metabolism</keyword>
<evidence type="ECO:0000256" key="22">
    <source>
        <dbReference type="ARBA" id="ARBA00047826"/>
    </source>
</evidence>
<keyword evidence="17 23" id="KW-0753">Steroid metabolism</keyword>
<protein>
    <recommendedName>
        <fullName evidence="19">7-dehydrocholesterol reductase</fullName>
        <ecNumber evidence="18">1.3.1.21</ecNumber>
    </recommendedName>
    <alternativeName>
        <fullName evidence="20">Sterol Delta(7)-reductase</fullName>
    </alternativeName>
</protein>
<keyword evidence="13 23" id="KW-0756">Sterol biosynthesis</keyword>
<keyword evidence="11 23" id="KW-1133">Transmembrane helix</keyword>
<sequence>MEVTERLWGRKTEATWSTVAGSLFLVSICPIWIIANWITLEYFGGSLYAFFSAVSSDGLIAFTQQYAPRPSLRASIGYACWLVFQATLYSLLPGPLSTGQLTPAGNLLKYKTNGLLAWVVTHLLTVLAATFGLLDLALIANHWEGLLVAVNVYGFLLAAFCLIKAHVLPSHPNDRKFSGSLIFDYFVGIELNPRFGELWDFKLFHNGRPGIVAWTLIDLSYTAFQYQNHGYISNSILIVDLFHTIYVVDFFINEDWYLRTIDMSHDHFGFYLGWGSVALLPTLYTIQVQYLARFPVDLTLPQVVAILSLGLGGYALFRSANHQKDVVRSTNGQCNIWGNRARYIRCSYKTEDGRTHESLLLTSGWWGFSRHTNYLGDLMQAFSMCAVCGFDNLMPWYYFLFIAAILFHRVLRDEGRCLKKYGKNWELYCSKVSWRLIPGIF</sequence>
<evidence type="ECO:0000256" key="13">
    <source>
        <dbReference type="ARBA" id="ARBA00023011"/>
    </source>
</evidence>
<dbReference type="PANTHER" id="PTHR21257:SF38">
    <property type="entry name" value="7-DEHYDROCHOLESTEROL REDUCTASE"/>
    <property type="match status" value="1"/>
</dbReference>
<feature type="transmembrane region" description="Helical" evidence="23">
    <location>
        <begin position="231"/>
        <end position="248"/>
    </location>
</feature>
<keyword evidence="6 23" id="KW-0812">Transmembrane</keyword>
<comment type="caution">
    <text evidence="24">The sequence shown here is derived from an EMBL/GenBank/DDBJ whole genome shotgun (WGS) entry which is preliminary data.</text>
</comment>
<dbReference type="GO" id="GO:0016132">
    <property type="term" value="P:brassinosteroid biosynthetic process"/>
    <property type="evidence" value="ECO:0007669"/>
    <property type="project" value="TreeGrafter"/>
</dbReference>
<evidence type="ECO:0000256" key="12">
    <source>
        <dbReference type="ARBA" id="ARBA00023002"/>
    </source>
</evidence>
<feature type="transmembrane region" description="Helical" evidence="23">
    <location>
        <begin position="298"/>
        <end position="317"/>
    </location>
</feature>
<feature type="transmembrane region" description="Helical" evidence="23">
    <location>
        <begin position="268"/>
        <end position="286"/>
    </location>
</feature>
<evidence type="ECO:0000256" key="20">
    <source>
        <dbReference type="ARBA" id="ARBA00042688"/>
    </source>
</evidence>